<organism evidence="1">
    <name type="scientific">Arundo donax</name>
    <name type="common">Giant reed</name>
    <name type="synonym">Donax arundinaceus</name>
    <dbReference type="NCBI Taxonomy" id="35708"/>
    <lineage>
        <taxon>Eukaryota</taxon>
        <taxon>Viridiplantae</taxon>
        <taxon>Streptophyta</taxon>
        <taxon>Embryophyta</taxon>
        <taxon>Tracheophyta</taxon>
        <taxon>Spermatophyta</taxon>
        <taxon>Magnoliopsida</taxon>
        <taxon>Liliopsida</taxon>
        <taxon>Poales</taxon>
        <taxon>Poaceae</taxon>
        <taxon>PACMAD clade</taxon>
        <taxon>Arundinoideae</taxon>
        <taxon>Arundineae</taxon>
        <taxon>Arundo</taxon>
    </lineage>
</organism>
<reference evidence="1" key="2">
    <citation type="journal article" date="2015" name="Data Brief">
        <title>Shoot transcriptome of the giant reed, Arundo donax.</title>
        <authorList>
            <person name="Barrero R.A."/>
            <person name="Guerrero F.D."/>
            <person name="Moolhuijzen P."/>
            <person name="Goolsby J.A."/>
            <person name="Tidwell J."/>
            <person name="Bellgard S.E."/>
            <person name="Bellgard M.I."/>
        </authorList>
    </citation>
    <scope>NUCLEOTIDE SEQUENCE</scope>
    <source>
        <tissue evidence="1">Shoot tissue taken approximately 20 cm above the soil surface</tissue>
    </source>
</reference>
<name>A0A0A9H768_ARUDO</name>
<dbReference type="EMBL" id="GBRH01166287">
    <property type="protein sequence ID" value="JAE31609.1"/>
    <property type="molecule type" value="Transcribed_RNA"/>
</dbReference>
<evidence type="ECO:0000313" key="1">
    <source>
        <dbReference type="EMBL" id="JAE31609.1"/>
    </source>
</evidence>
<protein>
    <submittedName>
        <fullName evidence="1">Uncharacterized protein</fullName>
    </submittedName>
</protein>
<proteinExistence type="predicted"/>
<sequence length="31" mass="3722">MLQIKIVNCSFYITLRCSRPYNCSAIYILFF</sequence>
<reference evidence="1" key="1">
    <citation type="submission" date="2014-09" db="EMBL/GenBank/DDBJ databases">
        <authorList>
            <person name="Magalhaes I.L.F."/>
            <person name="Oliveira U."/>
            <person name="Santos F.R."/>
            <person name="Vidigal T.H.D.A."/>
            <person name="Brescovit A.D."/>
            <person name="Santos A.J."/>
        </authorList>
    </citation>
    <scope>NUCLEOTIDE SEQUENCE</scope>
    <source>
        <tissue evidence="1">Shoot tissue taken approximately 20 cm above the soil surface</tissue>
    </source>
</reference>
<dbReference type="AlphaFoldDB" id="A0A0A9H768"/>
<accession>A0A0A9H768</accession>